<sequence>MERYWNRLRGTVAAEVGFHDNSSRNSEEASYSIQRSDSAGNAKPEGAQKKKNAHGSLKWEWSWRNDVPLPSRTLTGRIEGENPTSDSAS</sequence>
<dbReference type="WBParaSite" id="L893_g28152.t1">
    <property type="protein sequence ID" value="L893_g28152.t1"/>
    <property type="gene ID" value="L893_g28152"/>
</dbReference>
<feature type="compositionally biased region" description="Polar residues" evidence="1">
    <location>
        <begin position="28"/>
        <end position="39"/>
    </location>
</feature>
<proteinExistence type="predicted"/>
<dbReference type="AlphaFoldDB" id="A0A1I7ZNC7"/>
<accession>A0A1I7ZNC7</accession>
<evidence type="ECO:0000313" key="3">
    <source>
        <dbReference type="WBParaSite" id="L893_g28152.t1"/>
    </source>
</evidence>
<dbReference type="Proteomes" id="UP000095287">
    <property type="component" value="Unplaced"/>
</dbReference>
<evidence type="ECO:0000313" key="2">
    <source>
        <dbReference type="Proteomes" id="UP000095287"/>
    </source>
</evidence>
<reference evidence="3" key="1">
    <citation type="submission" date="2016-11" db="UniProtKB">
        <authorList>
            <consortium name="WormBaseParasite"/>
        </authorList>
    </citation>
    <scope>IDENTIFICATION</scope>
</reference>
<organism evidence="2 3">
    <name type="scientific">Steinernema glaseri</name>
    <dbReference type="NCBI Taxonomy" id="37863"/>
    <lineage>
        <taxon>Eukaryota</taxon>
        <taxon>Metazoa</taxon>
        <taxon>Ecdysozoa</taxon>
        <taxon>Nematoda</taxon>
        <taxon>Chromadorea</taxon>
        <taxon>Rhabditida</taxon>
        <taxon>Tylenchina</taxon>
        <taxon>Panagrolaimomorpha</taxon>
        <taxon>Strongyloidoidea</taxon>
        <taxon>Steinernematidae</taxon>
        <taxon>Steinernema</taxon>
    </lineage>
</organism>
<feature type="region of interest" description="Disordered" evidence="1">
    <location>
        <begin position="19"/>
        <end position="89"/>
    </location>
</feature>
<name>A0A1I7ZNC7_9BILA</name>
<keyword evidence="2" id="KW-1185">Reference proteome</keyword>
<evidence type="ECO:0000256" key="1">
    <source>
        <dbReference type="SAM" id="MobiDB-lite"/>
    </source>
</evidence>
<protein>
    <submittedName>
        <fullName evidence="3">Uncharacterized protein</fullName>
    </submittedName>
</protein>